<dbReference type="GO" id="GO:0005886">
    <property type="term" value="C:plasma membrane"/>
    <property type="evidence" value="ECO:0007669"/>
    <property type="project" value="UniProtKB-SubCell"/>
</dbReference>
<evidence type="ECO:0000313" key="15">
    <source>
        <dbReference type="EMBL" id="CAB5240832.1"/>
    </source>
</evidence>
<feature type="transmembrane region" description="Helical" evidence="12">
    <location>
        <begin position="167"/>
        <end position="190"/>
    </location>
</feature>
<keyword evidence="5" id="KW-0597">Phosphoprotein</keyword>
<dbReference type="InterPro" id="IPR003660">
    <property type="entry name" value="HAMP_dom"/>
</dbReference>
<dbReference type="SUPFAM" id="SSF55874">
    <property type="entry name" value="ATPase domain of HSP90 chaperone/DNA topoisomerase II/histidine kinase"/>
    <property type="match status" value="1"/>
</dbReference>
<evidence type="ECO:0000256" key="12">
    <source>
        <dbReference type="SAM" id="Phobius"/>
    </source>
</evidence>
<dbReference type="InterPro" id="IPR050428">
    <property type="entry name" value="TCS_sensor_his_kinase"/>
</dbReference>
<feature type="domain" description="Histidine kinase" evidence="13">
    <location>
        <begin position="251"/>
        <end position="463"/>
    </location>
</feature>
<evidence type="ECO:0000256" key="11">
    <source>
        <dbReference type="ARBA" id="ARBA00023136"/>
    </source>
</evidence>
<dbReference type="CDD" id="cd06225">
    <property type="entry name" value="HAMP"/>
    <property type="match status" value="1"/>
</dbReference>
<dbReference type="PROSITE" id="PS50109">
    <property type="entry name" value="HIS_KIN"/>
    <property type="match status" value="1"/>
</dbReference>
<reference evidence="15" key="1">
    <citation type="submission" date="2020-05" db="EMBL/GenBank/DDBJ databases">
        <authorList>
            <person name="Chiriac C."/>
            <person name="Salcher M."/>
            <person name="Ghai R."/>
            <person name="Kavagutti S V."/>
        </authorList>
    </citation>
    <scope>NUCLEOTIDE SEQUENCE</scope>
</reference>
<dbReference type="Pfam" id="PF02518">
    <property type="entry name" value="HATPase_c"/>
    <property type="match status" value="1"/>
</dbReference>
<evidence type="ECO:0000256" key="7">
    <source>
        <dbReference type="ARBA" id="ARBA00022692"/>
    </source>
</evidence>
<sequence length="464" mass="51388">MRRRIIIGLLALIASILLIKDIPIANYLYAVEKDRLVKSLERDAFVMGLKSEEAIESPTAENLIYVTQLIRDYSTQSSGRVVITNISGVAVAISDDDQGALGDSYLSRPEVSTALRGEIATGQRFSKTLNQSLMFVSVPIYTGERIVGSIRITHSNEEISKTLKAKLLGLLLVALFTVLISIIIGVYYANSITRNLVRLRNDVREFAEGKLSTRTVIKGNDPEIKDLAESFNSMAEKISRLISDQKMFSEDVSHQLRTPLTALRLKMENAEDVIHTDWKRAQVQIHEANNEISRLLQLTEDLLRLTRTETTFGDLVVEDLVQIVTERMNYWTPFAEENGVSLEYSLPDHPEEIRTLSGATVQVLDNYIDNAFDVTAPGGKITVRVERFGDYVELHVIDSGCGLSDADKANAFNRFWRSGTHSKSTGLGLAIVSRLMLSAGGSAELRDSATGGIDACARFKSAQL</sequence>
<dbReference type="PANTHER" id="PTHR45436">
    <property type="entry name" value="SENSOR HISTIDINE KINASE YKOH"/>
    <property type="match status" value="1"/>
</dbReference>
<proteinExistence type="predicted"/>
<dbReference type="SUPFAM" id="SSF103190">
    <property type="entry name" value="Sensory domain-like"/>
    <property type="match status" value="1"/>
</dbReference>
<dbReference type="Gene3D" id="6.10.340.10">
    <property type="match status" value="1"/>
</dbReference>
<keyword evidence="6" id="KW-0808">Transferase</keyword>
<dbReference type="PRINTS" id="PR00344">
    <property type="entry name" value="BCTRLSENSOR"/>
</dbReference>
<keyword evidence="11 12" id="KW-0472">Membrane</keyword>
<dbReference type="InterPro" id="IPR003661">
    <property type="entry name" value="HisK_dim/P_dom"/>
</dbReference>
<organism evidence="15">
    <name type="scientific">freshwater metagenome</name>
    <dbReference type="NCBI Taxonomy" id="449393"/>
    <lineage>
        <taxon>unclassified sequences</taxon>
        <taxon>metagenomes</taxon>
        <taxon>ecological metagenomes</taxon>
    </lineage>
</organism>
<keyword evidence="8" id="KW-0418">Kinase</keyword>
<dbReference type="Pfam" id="PF00672">
    <property type="entry name" value="HAMP"/>
    <property type="match status" value="1"/>
</dbReference>
<evidence type="ECO:0000256" key="10">
    <source>
        <dbReference type="ARBA" id="ARBA00023012"/>
    </source>
</evidence>
<dbReference type="InterPro" id="IPR005467">
    <property type="entry name" value="His_kinase_dom"/>
</dbReference>
<keyword evidence="7 12" id="KW-0812">Transmembrane</keyword>
<dbReference type="SMART" id="SM00388">
    <property type="entry name" value="HisKA"/>
    <property type="match status" value="1"/>
</dbReference>
<dbReference type="InterPro" id="IPR003594">
    <property type="entry name" value="HATPase_dom"/>
</dbReference>
<dbReference type="InterPro" id="IPR029151">
    <property type="entry name" value="Sensor-like_sf"/>
</dbReference>
<dbReference type="PANTHER" id="PTHR45436:SF5">
    <property type="entry name" value="SENSOR HISTIDINE KINASE TRCS"/>
    <property type="match status" value="1"/>
</dbReference>
<name>A0A6J7XSS1_9ZZZZ</name>
<comment type="subcellular location">
    <subcellularLocation>
        <location evidence="2">Cell membrane</location>
        <topology evidence="2">Multi-pass membrane protein</topology>
    </subcellularLocation>
</comment>
<dbReference type="SMART" id="SM00387">
    <property type="entry name" value="HATPase_c"/>
    <property type="match status" value="1"/>
</dbReference>
<evidence type="ECO:0000256" key="5">
    <source>
        <dbReference type="ARBA" id="ARBA00022553"/>
    </source>
</evidence>
<dbReference type="SMART" id="SM00304">
    <property type="entry name" value="HAMP"/>
    <property type="match status" value="1"/>
</dbReference>
<evidence type="ECO:0000256" key="6">
    <source>
        <dbReference type="ARBA" id="ARBA00022679"/>
    </source>
</evidence>
<evidence type="ECO:0000256" key="2">
    <source>
        <dbReference type="ARBA" id="ARBA00004651"/>
    </source>
</evidence>
<dbReference type="GO" id="GO:0000155">
    <property type="term" value="F:phosphorelay sensor kinase activity"/>
    <property type="evidence" value="ECO:0007669"/>
    <property type="project" value="InterPro"/>
</dbReference>
<protein>
    <recommendedName>
        <fullName evidence="3">histidine kinase</fullName>
        <ecNumber evidence="3">2.7.13.3</ecNumber>
    </recommendedName>
</protein>
<accession>A0A6J7XSS1</accession>
<dbReference type="InterPro" id="IPR036890">
    <property type="entry name" value="HATPase_C_sf"/>
</dbReference>
<dbReference type="AlphaFoldDB" id="A0A6J7XSS1"/>
<dbReference type="PROSITE" id="PS50885">
    <property type="entry name" value="HAMP"/>
    <property type="match status" value="1"/>
</dbReference>
<evidence type="ECO:0000259" key="13">
    <source>
        <dbReference type="PROSITE" id="PS50109"/>
    </source>
</evidence>
<evidence type="ECO:0000256" key="8">
    <source>
        <dbReference type="ARBA" id="ARBA00022777"/>
    </source>
</evidence>
<dbReference type="CDD" id="cd00082">
    <property type="entry name" value="HisKA"/>
    <property type="match status" value="1"/>
</dbReference>
<dbReference type="InterPro" id="IPR004358">
    <property type="entry name" value="Sig_transdc_His_kin-like_C"/>
</dbReference>
<dbReference type="EC" id="2.7.13.3" evidence="3"/>
<evidence type="ECO:0000256" key="3">
    <source>
        <dbReference type="ARBA" id="ARBA00012438"/>
    </source>
</evidence>
<dbReference type="SUPFAM" id="SSF158472">
    <property type="entry name" value="HAMP domain-like"/>
    <property type="match status" value="1"/>
</dbReference>
<keyword evidence="9 12" id="KW-1133">Transmembrane helix</keyword>
<evidence type="ECO:0000256" key="4">
    <source>
        <dbReference type="ARBA" id="ARBA00022475"/>
    </source>
</evidence>
<dbReference type="Pfam" id="PF00512">
    <property type="entry name" value="HisKA"/>
    <property type="match status" value="1"/>
</dbReference>
<dbReference type="InterPro" id="IPR036097">
    <property type="entry name" value="HisK_dim/P_sf"/>
</dbReference>
<keyword evidence="4" id="KW-1003">Cell membrane</keyword>
<evidence type="ECO:0000256" key="1">
    <source>
        <dbReference type="ARBA" id="ARBA00000085"/>
    </source>
</evidence>
<dbReference type="Gene3D" id="1.10.287.130">
    <property type="match status" value="1"/>
</dbReference>
<gene>
    <name evidence="15" type="ORF">UFOPK3554_01076</name>
</gene>
<evidence type="ECO:0000256" key="9">
    <source>
        <dbReference type="ARBA" id="ARBA00022989"/>
    </source>
</evidence>
<evidence type="ECO:0000259" key="14">
    <source>
        <dbReference type="PROSITE" id="PS50885"/>
    </source>
</evidence>
<comment type="catalytic activity">
    <reaction evidence="1">
        <text>ATP + protein L-histidine = ADP + protein N-phospho-L-histidine.</text>
        <dbReference type="EC" id="2.7.13.3"/>
    </reaction>
</comment>
<feature type="domain" description="HAMP" evidence="14">
    <location>
        <begin position="190"/>
        <end position="243"/>
    </location>
</feature>
<dbReference type="Gene3D" id="3.30.450.20">
    <property type="entry name" value="PAS domain"/>
    <property type="match status" value="1"/>
</dbReference>
<dbReference type="SUPFAM" id="SSF47384">
    <property type="entry name" value="Homodimeric domain of signal transducing histidine kinase"/>
    <property type="match status" value="1"/>
</dbReference>
<keyword evidence="10" id="KW-0902">Two-component regulatory system</keyword>
<dbReference type="EMBL" id="CAFBSG010000018">
    <property type="protein sequence ID" value="CAB5240832.1"/>
    <property type="molecule type" value="Genomic_DNA"/>
</dbReference>
<dbReference type="Gene3D" id="3.30.565.10">
    <property type="entry name" value="Histidine kinase-like ATPase, C-terminal domain"/>
    <property type="match status" value="1"/>
</dbReference>